<dbReference type="EMBL" id="CADCVR010000079">
    <property type="protein sequence ID" value="CAA9509363.1"/>
    <property type="molecule type" value="Genomic_DNA"/>
</dbReference>
<evidence type="ECO:0000313" key="10">
    <source>
        <dbReference type="EMBL" id="CAA9509363.1"/>
    </source>
</evidence>
<evidence type="ECO:0000259" key="8">
    <source>
        <dbReference type="Pfam" id="PF08239"/>
    </source>
</evidence>
<name>A0A6J4SYU6_9ACTN</name>
<feature type="transmembrane region" description="Helical" evidence="6">
    <location>
        <begin position="237"/>
        <end position="256"/>
    </location>
</feature>
<evidence type="ECO:0000256" key="2">
    <source>
        <dbReference type="ARBA" id="ARBA00023015"/>
    </source>
</evidence>
<evidence type="ECO:0000259" key="7">
    <source>
        <dbReference type="Pfam" id="PF04542"/>
    </source>
</evidence>
<dbReference type="InterPro" id="IPR013325">
    <property type="entry name" value="RNA_pol_sigma_r2"/>
</dbReference>
<dbReference type="PANTHER" id="PTHR43133:SF8">
    <property type="entry name" value="RNA POLYMERASE SIGMA FACTOR HI_1459-RELATED"/>
    <property type="match status" value="1"/>
</dbReference>
<dbReference type="InterPro" id="IPR013249">
    <property type="entry name" value="RNA_pol_sigma70_r4_t2"/>
</dbReference>
<keyword evidence="2" id="KW-0805">Transcription regulation</keyword>
<dbReference type="GO" id="GO:0006352">
    <property type="term" value="P:DNA-templated transcription initiation"/>
    <property type="evidence" value="ECO:0007669"/>
    <property type="project" value="InterPro"/>
</dbReference>
<dbReference type="GO" id="GO:0016987">
    <property type="term" value="F:sigma factor activity"/>
    <property type="evidence" value="ECO:0007669"/>
    <property type="project" value="UniProtKB-KW"/>
</dbReference>
<proteinExistence type="inferred from homology"/>
<protein>
    <recommendedName>
        <fullName evidence="11">RNA polymerase ECF-type sigma factor</fullName>
    </recommendedName>
</protein>
<dbReference type="GO" id="GO:0003677">
    <property type="term" value="F:DNA binding"/>
    <property type="evidence" value="ECO:0007669"/>
    <property type="project" value="UniProtKB-KW"/>
</dbReference>
<dbReference type="InterPro" id="IPR036388">
    <property type="entry name" value="WH-like_DNA-bd_sf"/>
</dbReference>
<dbReference type="InterPro" id="IPR014284">
    <property type="entry name" value="RNA_pol_sigma-70_dom"/>
</dbReference>
<dbReference type="SUPFAM" id="SSF88946">
    <property type="entry name" value="Sigma2 domain of RNA polymerase sigma factors"/>
    <property type="match status" value="1"/>
</dbReference>
<dbReference type="PANTHER" id="PTHR43133">
    <property type="entry name" value="RNA POLYMERASE ECF-TYPE SIGMA FACTO"/>
    <property type="match status" value="1"/>
</dbReference>
<evidence type="ECO:0000259" key="9">
    <source>
        <dbReference type="Pfam" id="PF08281"/>
    </source>
</evidence>
<dbReference type="InterPro" id="IPR013324">
    <property type="entry name" value="RNA_pol_sigma_r3/r4-like"/>
</dbReference>
<organism evidence="10">
    <name type="scientific">uncultured Solirubrobacteraceae bacterium</name>
    <dbReference type="NCBI Taxonomy" id="1162706"/>
    <lineage>
        <taxon>Bacteria</taxon>
        <taxon>Bacillati</taxon>
        <taxon>Actinomycetota</taxon>
        <taxon>Thermoleophilia</taxon>
        <taxon>Solirubrobacterales</taxon>
        <taxon>Solirubrobacteraceae</taxon>
        <taxon>environmental samples</taxon>
    </lineage>
</organism>
<keyword evidence="6" id="KW-0472">Membrane</keyword>
<keyword evidence="6" id="KW-1133">Transmembrane helix</keyword>
<dbReference type="InterPro" id="IPR039425">
    <property type="entry name" value="RNA_pol_sigma-70-like"/>
</dbReference>
<dbReference type="Gene3D" id="1.10.10.10">
    <property type="entry name" value="Winged helix-like DNA-binding domain superfamily/Winged helix DNA-binding domain"/>
    <property type="match status" value="1"/>
</dbReference>
<evidence type="ECO:0000256" key="3">
    <source>
        <dbReference type="ARBA" id="ARBA00023082"/>
    </source>
</evidence>
<gene>
    <name evidence="10" type="ORF">AVDCRST_MAG53-2845</name>
</gene>
<dbReference type="Gene3D" id="2.30.30.40">
    <property type="entry name" value="SH3 Domains"/>
    <property type="match status" value="1"/>
</dbReference>
<dbReference type="SUPFAM" id="SSF88659">
    <property type="entry name" value="Sigma3 and sigma4 domains of RNA polymerase sigma factors"/>
    <property type="match status" value="1"/>
</dbReference>
<sequence length="480" mass="50503">MLDQRTRKGDDQPLIAAFRAGDDGAFAQIFERHHGELLRYARRVLGRSSEHAEDVVQEAMLRASRALRRDERHIELRPWLFRLVRNCALDELARVRTDSVALDDADDWGMLRAADATQPEVASEQRGKVRDLLGDISTLPPPQRHALLRREVDGISHSALAGELGVSEQATKNLVHRARTNLVKREEARSTDCHDVRLALLEAHDEGRRASAAAYRHLATCGGCRTFRAGLKNTSRAVALLVPAPLLLVAMGVLAGKVGAASAKGAMIKTGATAAAGTALTTGMVIGGLEVFRPGDPAPQSAKSLALPKGGVMKGAPLPAGTAVVRRSVRVAAGAPGAATVTLPCPRGLRVADLLSSRGASATYVRGTIVGASRSARVLVEPRRGANSARVSLLCKAPDARGSIVAGSPARAASAAGGVTLHVRVERTELLQRPDGAAVGSVRFGQPVRALGRATDAGWQRIRTDTGATGWVPTGVLGGS</sequence>
<feature type="domain" description="SH3b" evidence="8">
    <location>
        <begin position="435"/>
        <end position="476"/>
    </location>
</feature>
<keyword evidence="5" id="KW-0804">Transcription</keyword>
<reference evidence="10" key="1">
    <citation type="submission" date="2020-02" db="EMBL/GenBank/DDBJ databases">
        <authorList>
            <person name="Meier V. D."/>
        </authorList>
    </citation>
    <scope>NUCLEOTIDE SEQUENCE</scope>
    <source>
        <strain evidence="10">AVDCRST_MAG53</strain>
    </source>
</reference>
<keyword evidence="3" id="KW-0731">Sigma factor</keyword>
<dbReference type="InterPro" id="IPR007627">
    <property type="entry name" value="RNA_pol_sigma70_r2"/>
</dbReference>
<evidence type="ECO:0000256" key="1">
    <source>
        <dbReference type="ARBA" id="ARBA00010641"/>
    </source>
</evidence>
<dbReference type="Pfam" id="PF08239">
    <property type="entry name" value="SH3_3"/>
    <property type="match status" value="1"/>
</dbReference>
<evidence type="ECO:0000256" key="6">
    <source>
        <dbReference type="SAM" id="Phobius"/>
    </source>
</evidence>
<dbReference type="Pfam" id="PF04542">
    <property type="entry name" value="Sigma70_r2"/>
    <property type="match status" value="1"/>
</dbReference>
<feature type="domain" description="RNA polymerase sigma-70 region 2" evidence="7">
    <location>
        <begin position="29"/>
        <end position="94"/>
    </location>
</feature>
<accession>A0A6J4SYU6</accession>
<dbReference type="AlphaFoldDB" id="A0A6J4SYU6"/>
<feature type="domain" description="RNA polymerase sigma factor 70 region 4 type 2" evidence="9">
    <location>
        <begin position="136"/>
        <end position="182"/>
    </location>
</feature>
<comment type="similarity">
    <text evidence="1">Belongs to the sigma-70 factor family. ECF subfamily.</text>
</comment>
<keyword evidence="6" id="KW-0812">Transmembrane</keyword>
<evidence type="ECO:0000256" key="5">
    <source>
        <dbReference type="ARBA" id="ARBA00023163"/>
    </source>
</evidence>
<dbReference type="Gene3D" id="1.10.1740.10">
    <property type="match status" value="1"/>
</dbReference>
<dbReference type="InterPro" id="IPR003646">
    <property type="entry name" value="SH3-like_bac-type"/>
</dbReference>
<dbReference type="NCBIfam" id="TIGR02937">
    <property type="entry name" value="sigma70-ECF"/>
    <property type="match status" value="1"/>
</dbReference>
<evidence type="ECO:0000256" key="4">
    <source>
        <dbReference type="ARBA" id="ARBA00023125"/>
    </source>
</evidence>
<keyword evidence="4" id="KW-0238">DNA-binding</keyword>
<evidence type="ECO:0008006" key="11">
    <source>
        <dbReference type="Google" id="ProtNLM"/>
    </source>
</evidence>
<dbReference type="Pfam" id="PF08281">
    <property type="entry name" value="Sigma70_r4_2"/>
    <property type="match status" value="1"/>
</dbReference>